<comment type="function">
    <text evidence="1 10">Produces ATP from ADP in the presence of a proton gradient across the membrane. The gamma chain is believed to be important in regulating ATPase activity and the flow of protons through the CF(0) complex.</text>
</comment>
<dbReference type="OrthoDB" id="9812769at2"/>
<evidence type="ECO:0000256" key="2">
    <source>
        <dbReference type="ARBA" id="ARBA00004170"/>
    </source>
</evidence>
<dbReference type="PANTHER" id="PTHR11693">
    <property type="entry name" value="ATP SYNTHASE GAMMA CHAIN"/>
    <property type="match status" value="1"/>
</dbReference>
<dbReference type="HAMAP" id="MF_00815">
    <property type="entry name" value="ATP_synth_gamma_bact"/>
    <property type="match status" value="1"/>
</dbReference>
<dbReference type="CDD" id="cd12151">
    <property type="entry name" value="F1-ATPase_gamma"/>
    <property type="match status" value="1"/>
</dbReference>
<keyword evidence="8 10" id="KW-0139">CF(1)</keyword>
<dbReference type="InterPro" id="IPR000131">
    <property type="entry name" value="ATP_synth_F1_gsu"/>
</dbReference>
<dbReference type="PRINTS" id="PR00126">
    <property type="entry name" value="ATPASEGAMMA"/>
</dbReference>
<evidence type="ECO:0000256" key="5">
    <source>
        <dbReference type="ARBA" id="ARBA00022781"/>
    </source>
</evidence>
<dbReference type="PANTHER" id="PTHR11693:SF22">
    <property type="entry name" value="ATP SYNTHASE SUBUNIT GAMMA, MITOCHONDRIAL"/>
    <property type="match status" value="1"/>
</dbReference>
<keyword evidence="7 10" id="KW-0472">Membrane</keyword>
<evidence type="ECO:0000256" key="6">
    <source>
        <dbReference type="ARBA" id="ARBA00023065"/>
    </source>
</evidence>
<dbReference type="AlphaFoldDB" id="A0A3N1XWV5"/>
<keyword evidence="4 10" id="KW-0813">Transport</keyword>
<comment type="subcellular location">
    <subcellularLocation>
        <location evidence="10">Cell membrane</location>
        <topology evidence="10">Peripheral membrane protein</topology>
    </subcellularLocation>
    <subcellularLocation>
        <location evidence="2">Membrane</location>
        <topology evidence="2">Peripheral membrane protein</topology>
    </subcellularLocation>
</comment>
<dbReference type="Gene3D" id="1.10.287.80">
    <property type="entry name" value="ATP synthase, gamma subunit, helix hairpin domain"/>
    <property type="match status" value="1"/>
</dbReference>
<name>A0A3N1XWV5_9FIRM</name>
<dbReference type="RefSeq" id="WP_123608367.1">
    <property type="nucleotide sequence ID" value="NZ_RJVG01000002.1"/>
</dbReference>
<evidence type="ECO:0000256" key="1">
    <source>
        <dbReference type="ARBA" id="ARBA00003456"/>
    </source>
</evidence>
<comment type="similarity">
    <text evidence="3 10">Belongs to the ATPase gamma chain family.</text>
</comment>
<evidence type="ECO:0000256" key="8">
    <source>
        <dbReference type="ARBA" id="ARBA00023196"/>
    </source>
</evidence>
<organism evidence="11 12">
    <name type="scientific">Mobilisporobacter senegalensis</name>
    <dbReference type="NCBI Taxonomy" id="1329262"/>
    <lineage>
        <taxon>Bacteria</taxon>
        <taxon>Bacillati</taxon>
        <taxon>Bacillota</taxon>
        <taxon>Clostridia</taxon>
        <taxon>Lachnospirales</taxon>
        <taxon>Lachnospiraceae</taxon>
        <taxon>Mobilisporobacter</taxon>
    </lineage>
</organism>
<gene>
    <name evidence="10" type="primary">atpG</name>
    <name evidence="11" type="ORF">EDD66_102336</name>
</gene>
<dbReference type="Gene3D" id="3.40.1380.10">
    <property type="match status" value="1"/>
</dbReference>
<evidence type="ECO:0000313" key="12">
    <source>
        <dbReference type="Proteomes" id="UP000273083"/>
    </source>
</evidence>
<dbReference type="Proteomes" id="UP000273083">
    <property type="component" value="Unassembled WGS sequence"/>
</dbReference>
<dbReference type="GO" id="GO:0005886">
    <property type="term" value="C:plasma membrane"/>
    <property type="evidence" value="ECO:0007669"/>
    <property type="project" value="UniProtKB-SubCell"/>
</dbReference>
<keyword evidence="10" id="KW-1003">Cell membrane</keyword>
<dbReference type="GO" id="GO:0005524">
    <property type="term" value="F:ATP binding"/>
    <property type="evidence" value="ECO:0007669"/>
    <property type="project" value="UniProtKB-UniRule"/>
</dbReference>
<evidence type="ECO:0000256" key="9">
    <source>
        <dbReference type="ARBA" id="ARBA00023310"/>
    </source>
</evidence>
<keyword evidence="6 10" id="KW-0406">Ion transport</keyword>
<dbReference type="InterPro" id="IPR035968">
    <property type="entry name" value="ATP_synth_F1_ATPase_gsu"/>
</dbReference>
<dbReference type="Pfam" id="PF00231">
    <property type="entry name" value="ATP-synt"/>
    <property type="match status" value="1"/>
</dbReference>
<dbReference type="SUPFAM" id="SSF52943">
    <property type="entry name" value="ATP synthase (F1-ATPase), gamma subunit"/>
    <property type="match status" value="1"/>
</dbReference>
<keyword evidence="5 10" id="KW-0375">Hydrogen ion transport</keyword>
<evidence type="ECO:0000256" key="3">
    <source>
        <dbReference type="ARBA" id="ARBA00007681"/>
    </source>
</evidence>
<sequence length="290" mass="33751">MANIREIHSRMKSIKDIMKITNAMYLISSSKLKKARKSLLATQPYFEGLQSTIHDILIRTPHMHQVFFERREEIKPGFRKEGYIVITADKGLAGAYNHNVIKRAEEEMQKSKKNFLFVIGQVGRQYFLRKGVEIECEFLYTAQNPTLYRAQLISETIIEMFEKGELDDVYVIFNKMITPMKSEVQFRRILPLERRKFDRRKEGYQHAIFEPSPEEVMNKLVPNYLKGYIFGVLVEAFSSEQNARMTAMEAATSSAKDMLRELDLQYNRARQASITQEITEIVSGAKSLKK</sequence>
<comment type="subunit">
    <text evidence="10">F-type ATPases have 2 components, CF(1) - the catalytic core - and CF(0) - the membrane proton channel. CF(1) has five subunits: alpha(3), beta(3), gamma(1), delta(1), epsilon(1). CF(0) has three main subunits: a, b and c.</text>
</comment>
<proteinExistence type="inferred from homology"/>
<dbReference type="InterPro" id="IPR023632">
    <property type="entry name" value="ATP_synth_F1_gsu_CS"/>
</dbReference>
<dbReference type="EMBL" id="RJVG01000002">
    <property type="protein sequence ID" value="ROR30681.1"/>
    <property type="molecule type" value="Genomic_DNA"/>
</dbReference>
<evidence type="ECO:0000256" key="10">
    <source>
        <dbReference type="HAMAP-Rule" id="MF_00815"/>
    </source>
</evidence>
<dbReference type="GO" id="GO:0042777">
    <property type="term" value="P:proton motive force-driven plasma membrane ATP synthesis"/>
    <property type="evidence" value="ECO:0007669"/>
    <property type="project" value="UniProtKB-UniRule"/>
</dbReference>
<evidence type="ECO:0000256" key="4">
    <source>
        <dbReference type="ARBA" id="ARBA00022448"/>
    </source>
</evidence>
<dbReference type="GO" id="GO:0046933">
    <property type="term" value="F:proton-transporting ATP synthase activity, rotational mechanism"/>
    <property type="evidence" value="ECO:0007669"/>
    <property type="project" value="UniProtKB-UniRule"/>
</dbReference>
<keyword evidence="9 10" id="KW-0066">ATP synthesis</keyword>
<accession>A0A3N1XWV5</accession>
<dbReference type="NCBIfam" id="TIGR01146">
    <property type="entry name" value="ATPsyn_F1gamma"/>
    <property type="match status" value="1"/>
</dbReference>
<protein>
    <recommendedName>
        <fullName evidence="10">ATP synthase gamma chain</fullName>
    </recommendedName>
    <alternativeName>
        <fullName evidence="10">ATP synthase F1 sector gamma subunit</fullName>
    </alternativeName>
    <alternativeName>
        <fullName evidence="10">F-ATPase gamma subunit</fullName>
    </alternativeName>
</protein>
<evidence type="ECO:0000313" key="11">
    <source>
        <dbReference type="EMBL" id="ROR30681.1"/>
    </source>
</evidence>
<dbReference type="PROSITE" id="PS00153">
    <property type="entry name" value="ATPASE_GAMMA"/>
    <property type="match status" value="1"/>
</dbReference>
<reference evidence="11 12" key="1">
    <citation type="submission" date="2018-11" db="EMBL/GenBank/DDBJ databases">
        <title>Genomic Encyclopedia of Type Strains, Phase IV (KMG-IV): sequencing the most valuable type-strain genomes for metagenomic binning, comparative biology and taxonomic classification.</title>
        <authorList>
            <person name="Goeker M."/>
        </authorList>
    </citation>
    <scope>NUCLEOTIDE SEQUENCE [LARGE SCALE GENOMIC DNA]</scope>
    <source>
        <strain evidence="11 12">DSM 26537</strain>
    </source>
</reference>
<comment type="caution">
    <text evidence="11">The sequence shown here is derived from an EMBL/GenBank/DDBJ whole genome shotgun (WGS) entry which is preliminary data.</text>
</comment>
<keyword evidence="12" id="KW-1185">Reference proteome</keyword>
<evidence type="ECO:0000256" key="7">
    <source>
        <dbReference type="ARBA" id="ARBA00023136"/>
    </source>
</evidence>
<dbReference type="GO" id="GO:0045259">
    <property type="term" value="C:proton-transporting ATP synthase complex"/>
    <property type="evidence" value="ECO:0007669"/>
    <property type="project" value="UniProtKB-KW"/>
</dbReference>